<keyword evidence="3 6" id="KW-0067">ATP-binding</keyword>
<keyword evidence="1 6" id="KW-0963">Cytoplasm</keyword>
<dbReference type="CDD" id="cd03278">
    <property type="entry name" value="ABC_SMC_barmotin"/>
    <property type="match status" value="1"/>
</dbReference>
<feature type="coiled-coil region" evidence="6">
    <location>
        <begin position="952"/>
        <end position="1014"/>
    </location>
</feature>
<evidence type="ECO:0000256" key="5">
    <source>
        <dbReference type="ARBA" id="ARBA00023125"/>
    </source>
</evidence>
<dbReference type="InterPro" id="IPR010935">
    <property type="entry name" value="SMC_hinge"/>
</dbReference>
<dbReference type="SUPFAM" id="SSF57997">
    <property type="entry name" value="Tropomyosin"/>
    <property type="match status" value="1"/>
</dbReference>
<dbReference type="InterPro" id="IPR024704">
    <property type="entry name" value="SMC"/>
</dbReference>
<dbReference type="InterPro" id="IPR027417">
    <property type="entry name" value="P-loop_NTPase"/>
</dbReference>
<comment type="subunit">
    <text evidence="6">Homodimer.</text>
</comment>
<sequence>MHLKSVTLKGFKSFAQPTTFALEPGVTCIVGPNGSGKSNVVDALAWVMGEQGAKTLRGGKMEDVIFAGTSTRGPLGRAEVQLTIDNSDGALPIEYSEVSISRTLFRNGASEYAINGETCRLLDVQELLSDSGLGREMHVIVGQGRLDSVLQATPEDRRGFIEEAAGILKHRRRKEKTLRKLEAMEANLTRLSDLAGELRRQLKPLGKQAEIAREAATIAAVVRDAKARLFADELVQLRAQLADHTRTEQERHTERLVLQDQVDNVRARIEALEAQQRTDAVDAARSTAFGLERVQERLRGLYTLAGQRLALLGEDDDAVAAAPTVSQATIDEVHSEIETLGDALQRAHDAAGEASRHVVRARGELDALDTDIAAQSALVSEHDMRITALRGSAEAAESALSAVLGAVERQQRALDAALARRAETERELAGVDPDLAPEGTSAEYAAAYETAQREAADAESGAAALRERLHAVEREVEALTAQTSALTRALEVKNAAAEIVARGSKGVHGLLGDAVKVTPGFEAAIAAALGPVAEGVLVDSADDAYAVAAQARDDELGIVDIAIADAPDRALEADGPEGVRAARDVVTAPRGVRGLLAAVYVADDLASAGRAASQLAEAGVRATIVTTAGEVVTEHTVRAGSGQGRSRLELAAERDSAATRRDELTVVADSLREALAETVADLEAARQRTKAALATLRAHDAALAAHTEQVNRATLRHEAAVAECDRLASGLAQAETAVADARDAARSAADQLASALEAPRPILDASAREGLLEALESARDAEMRARLDVETLKERIRAEQARATQLERQRERERDAATEAARRAVLRRAQRDVAAGVAGDLPAVLDSVDRSVSQARVELAAAESARTAVTAELAELRSQESAARERLAGLTESVHSIELQIHEKRLHVTGLVERATSELGLDENILISEYGPDQGVPVLADDGEESSEPYDRARQRRRLQEAERTLSQLGRVNPLALEEFAALEQRHAFLTEQLADLTQTRKDLITIIEELDERMQSIFLAAFEDTRAAFGEVFPVLFPGGTGSIALSDPDSPLTTGIEVSVRPVGKKIERLSLLSGGERSLAAVALLTAIFKARPSPFYILDEVEAALDDANLGRLLGVFEQLRESSQLIVITHQKRTMEIADALYGVSMRQDGVSAVVGQRLAERAAS</sequence>
<keyword evidence="4 6" id="KW-0175">Coiled coil</keyword>
<dbReference type="SUPFAM" id="SSF52540">
    <property type="entry name" value="P-loop containing nucleoside triphosphate hydrolases"/>
    <property type="match status" value="1"/>
</dbReference>
<proteinExistence type="inferred from homology"/>
<dbReference type="Pfam" id="PF06470">
    <property type="entry name" value="SMC_hinge"/>
    <property type="match status" value="1"/>
</dbReference>
<gene>
    <name evidence="6 8" type="primary">smc</name>
    <name evidence="8" type="ORF">GCM10022200_06810</name>
</gene>
<evidence type="ECO:0000256" key="6">
    <source>
        <dbReference type="HAMAP-Rule" id="MF_01894"/>
    </source>
</evidence>
<dbReference type="InterPro" id="IPR036277">
    <property type="entry name" value="SMC_hinge_sf"/>
</dbReference>
<feature type="coiled-coil region" evidence="6">
    <location>
        <begin position="859"/>
        <end position="893"/>
    </location>
</feature>
<dbReference type="Pfam" id="PF02463">
    <property type="entry name" value="SMC_N"/>
    <property type="match status" value="1"/>
</dbReference>
<feature type="coiled-coil region" evidence="6">
    <location>
        <begin position="668"/>
        <end position="699"/>
    </location>
</feature>
<dbReference type="InterPro" id="IPR011890">
    <property type="entry name" value="SMC_prok"/>
</dbReference>
<evidence type="ECO:0000256" key="3">
    <source>
        <dbReference type="ARBA" id="ARBA00022840"/>
    </source>
</evidence>
<organism evidence="8 9">
    <name type="scientific">Microbacterium awajiense</name>
    <dbReference type="NCBI Taxonomy" id="415214"/>
    <lineage>
        <taxon>Bacteria</taxon>
        <taxon>Bacillati</taxon>
        <taxon>Actinomycetota</taxon>
        <taxon>Actinomycetes</taxon>
        <taxon>Micrococcales</taxon>
        <taxon>Microbacteriaceae</taxon>
        <taxon>Microbacterium</taxon>
    </lineage>
</organism>
<evidence type="ECO:0000313" key="8">
    <source>
        <dbReference type="EMBL" id="GAA3627073.1"/>
    </source>
</evidence>
<dbReference type="Proteomes" id="UP001501697">
    <property type="component" value="Unassembled WGS sequence"/>
</dbReference>
<keyword evidence="5 6" id="KW-0238">DNA-binding</keyword>
<dbReference type="SUPFAM" id="SSF75553">
    <property type="entry name" value="Smc hinge domain"/>
    <property type="match status" value="1"/>
</dbReference>
<keyword evidence="2 6" id="KW-0547">Nucleotide-binding</keyword>
<evidence type="ECO:0000259" key="7">
    <source>
        <dbReference type="SMART" id="SM00968"/>
    </source>
</evidence>
<feature type="coiled-coil region" evidence="6">
    <location>
        <begin position="407"/>
        <end position="489"/>
    </location>
</feature>
<accession>A0ABP7A8U3</accession>
<protein>
    <recommendedName>
        <fullName evidence="6">Chromosome partition protein Smc</fullName>
    </recommendedName>
</protein>
<evidence type="ECO:0000313" key="9">
    <source>
        <dbReference type="Proteomes" id="UP001501697"/>
    </source>
</evidence>
<dbReference type="PIRSF" id="PIRSF005719">
    <property type="entry name" value="SMC"/>
    <property type="match status" value="1"/>
</dbReference>
<comment type="caution">
    <text evidence="8">The sequence shown here is derived from an EMBL/GenBank/DDBJ whole genome shotgun (WGS) entry which is preliminary data.</text>
</comment>
<dbReference type="Gene3D" id="3.30.70.1620">
    <property type="match status" value="1"/>
</dbReference>
<keyword evidence="9" id="KW-1185">Reference proteome</keyword>
<dbReference type="SMART" id="SM00968">
    <property type="entry name" value="SMC_hinge"/>
    <property type="match status" value="1"/>
</dbReference>
<dbReference type="PANTHER" id="PTHR43977">
    <property type="entry name" value="STRUCTURAL MAINTENANCE OF CHROMOSOMES PROTEIN 3"/>
    <property type="match status" value="1"/>
</dbReference>
<comment type="domain">
    <text evidence="6">Contains large globular domains required for ATP hydrolysis at each terminus and a third globular domain forming a flexible hinge near the middle of the molecule. These domains are separated by coiled-coil structures.</text>
</comment>
<dbReference type="Gene3D" id="3.40.50.300">
    <property type="entry name" value="P-loop containing nucleotide triphosphate hydrolases"/>
    <property type="match status" value="2"/>
</dbReference>
<evidence type="ECO:0000256" key="1">
    <source>
        <dbReference type="ARBA" id="ARBA00022490"/>
    </source>
</evidence>
<name>A0ABP7A8U3_9MICO</name>
<evidence type="ECO:0000256" key="2">
    <source>
        <dbReference type="ARBA" id="ARBA00022741"/>
    </source>
</evidence>
<feature type="domain" description="SMC hinge" evidence="7">
    <location>
        <begin position="505"/>
        <end position="612"/>
    </location>
</feature>
<reference evidence="9" key="1">
    <citation type="journal article" date="2019" name="Int. J. Syst. Evol. Microbiol.">
        <title>The Global Catalogue of Microorganisms (GCM) 10K type strain sequencing project: providing services to taxonomists for standard genome sequencing and annotation.</title>
        <authorList>
            <consortium name="The Broad Institute Genomics Platform"/>
            <consortium name="The Broad Institute Genome Sequencing Center for Infectious Disease"/>
            <person name="Wu L."/>
            <person name="Ma J."/>
        </authorList>
    </citation>
    <scope>NUCLEOTIDE SEQUENCE [LARGE SCALE GENOMIC DNA]</scope>
    <source>
        <strain evidence="9">JCM 16544</strain>
    </source>
</reference>
<dbReference type="RefSeq" id="WP_344736462.1">
    <property type="nucleotide sequence ID" value="NZ_BAAAYU010000001.1"/>
</dbReference>
<dbReference type="HAMAP" id="MF_01894">
    <property type="entry name" value="Smc_prok"/>
    <property type="match status" value="1"/>
</dbReference>
<feature type="coiled-coil region" evidence="6">
    <location>
        <begin position="775"/>
        <end position="823"/>
    </location>
</feature>
<dbReference type="EMBL" id="BAAAYU010000001">
    <property type="protein sequence ID" value="GAA3627073.1"/>
    <property type="molecule type" value="Genomic_DNA"/>
</dbReference>
<comment type="subcellular location">
    <subcellularLocation>
        <location evidence="6">Cytoplasm</location>
    </subcellularLocation>
</comment>
<dbReference type="Gene3D" id="1.20.1060.20">
    <property type="match status" value="1"/>
</dbReference>
<dbReference type="NCBIfam" id="TIGR02168">
    <property type="entry name" value="SMC_prok_B"/>
    <property type="match status" value="1"/>
</dbReference>
<dbReference type="InterPro" id="IPR003395">
    <property type="entry name" value="RecF/RecN/SMC_N"/>
</dbReference>
<comment type="similarity">
    <text evidence="6">Belongs to the SMC family.</text>
</comment>
<feature type="binding site" evidence="6">
    <location>
        <begin position="32"/>
        <end position="39"/>
    </location>
    <ligand>
        <name>ATP</name>
        <dbReference type="ChEBI" id="CHEBI:30616"/>
    </ligand>
</feature>
<evidence type="ECO:0000256" key="4">
    <source>
        <dbReference type="ARBA" id="ARBA00023054"/>
    </source>
</evidence>
<comment type="function">
    <text evidence="6">Required for chromosome condensation and partitioning.</text>
</comment>
<feature type="coiled-coil region" evidence="6">
    <location>
        <begin position="167"/>
        <end position="201"/>
    </location>
</feature>